<dbReference type="AlphaFoldDB" id="A0A2H3CV51"/>
<evidence type="ECO:0000313" key="2">
    <source>
        <dbReference type="EMBL" id="PBK79993.1"/>
    </source>
</evidence>
<reference evidence="3" key="1">
    <citation type="journal article" date="2017" name="Nat. Ecol. Evol.">
        <title>Genome expansion and lineage-specific genetic innovations in the forest pathogenic fungi Armillaria.</title>
        <authorList>
            <person name="Sipos G."/>
            <person name="Prasanna A.N."/>
            <person name="Walter M.C."/>
            <person name="O'Connor E."/>
            <person name="Balint B."/>
            <person name="Krizsan K."/>
            <person name="Kiss B."/>
            <person name="Hess J."/>
            <person name="Varga T."/>
            <person name="Slot J."/>
            <person name="Riley R."/>
            <person name="Boka B."/>
            <person name="Rigling D."/>
            <person name="Barry K."/>
            <person name="Lee J."/>
            <person name="Mihaltcheva S."/>
            <person name="LaButti K."/>
            <person name="Lipzen A."/>
            <person name="Waldron R."/>
            <person name="Moloney N.M."/>
            <person name="Sperisen C."/>
            <person name="Kredics L."/>
            <person name="Vagvoelgyi C."/>
            <person name="Patrignani A."/>
            <person name="Fitzpatrick D."/>
            <person name="Nagy I."/>
            <person name="Doyle S."/>
            <person name="Anderson J.B."/>
            <person name="Grigoriev I.V."/>
            <person name="Gueldener U."/>
            <person name="Muensterkoetter M."/>
            <person name="Nagy L.G."/>
        </authorList>
    </citation>
    <scope>NUCLEOTIDE SEQUENCE [LARGE SCALE GENOMIC DNA]</scope>
    <source>
        <strain evidence="3">Ar21-2</strain>
    </source>
</reference>
<keyword evidence="3" id="KW-1185">Reference proteome</keyword>
<sequence length="115" mass="13128">MSDNAYHQPQAASLSYKHSRQWDWDPDEIVIDLSFNDTPNQTHGKKKFNTTSVFVSQASVKTEFSRCDGTTPKRNRSVAKQLEPIDPLQGSALSGKRKSREETSRNMVDAWVNWL</sequence>
<dbReference type="Proteomes" id="UP000217790">
    <property type="component" value="Unassembled WGS sequence"/>
</dbReference>
<organism evidence="2 3">
    <name type="scientific">Armillaria gallica</name>
    <name type="common">Bulbous honey fungus</name>
    <name type="synonym">Armillaria bulbosa</name>
    <dbReference type="NCBI Taxonomy" id="47427"/>
    <lineage>
        <taxon>Eukaryota</taxon>
        <taxon>Fungi</taxon>
        <taxon>Dikarya</taxon>
        <taxon>Basidiomycota</taxon>
        <taxon>Agaricomycotina</taxon>
        <taxon>Agaricomycetes</taxon>
        <taxon>Agaricomycetidae</taxon>
        <taxon>Agaricales</taxon>
        <taxon>Marasmiineae</taxon>
        <taxon>Physalacriaceae</taxon>
        <taxon>Armillaria</taxon>
    </lineage>
</organism>
<dbReference type="InParanoid" id="A0A2H3CV51"/>
<name>A0A2H3CV51_ARMGA</name>
<evidence type="ECO:0000256" key="1">
    <source>
        <dbReference type="SAM" id="MobiDB-lite"/>
    </source>
</evidence>
<evidence type="ECO:0000313" key="3">
    <source>
        <dbReference type="Proteomes" id="UP000217790"/>
    </source>
</evidence>
<accession>A0A2H3CV51</accession>
<protein>
    <submittedName>
        <fullName evidence="2">Uncharacterized protein</fullName>
    </submittedName>
</protein>
<gene>
    <name evidence="2" type="ORF">ARMGADRAFT_1092623</name>
</gene>
<proteinExistence type="predicted"/>
<dbReference type="EMBL" id="KZ293755">
    <property type="protein sequence ID" value="PBK79993.1"/>
    <property type="molecule type" value="Genomic_DNA"/>
</dbReference>
<feature type="region of interest" description="Disordered" evidence="1">
    <location>
        <begin position="65"/>
        <end position="104"/>
    </location>
</feature>